<evidence type="ECO:0008006" key="4">
    <source>
        <dbReference type="Google" id="ProtNLM"/>
    </source>
</evidence>
<evidence type="ECO:0000313" key="2">
    <source>
        <dbReference type="EMBL" id="OWZ01404.1"/>
    </source>
</evidence>
<protein>
    <recommendedName>
        <fullName evidence="4">Eukaryotic/viral aspartic protease</fullName>
    </recommendedName>
</protein>
<dbReference type="AlphaFoldDB" id="A0A225V8F7"/>
<sequence length="349" mass="38836">MPCSRWNWGRSRRRLKISTNRSVGEHVQTPDLNYQTGSSHYASATSEPDSDSPQAPQRMSLGPSDTKYLRSRVNRPDQRPAGPSQTPEKLDQPKERQISAGRATPTTDSSGSSNKLDEYFQIAMNRFLKEQSLVTAQPPPLGTQDIDMESVDTPDPHSWEYDPNDLGITSSIGNSSGLAVVASAAISSEGSSLIQRVRFSAISDLKEFTGKDMDEGRARAWIGKVKSAFQRDQATEKCLTFADLMVGPAKNWHRQLSRTTKTKMDGFTGKFPDTILWSRSEGPPLDYLYRLNVAALRAKPKIKDGNPKARREHVDYNIETLGDPELADGLTLLRLADVDELEEVLRARE</sequence>
<dbReference type="Proteomes" id="UP000198211">
    <property type="component" value="Unassembled WGS sequence"/>
</dbReference>
<feature type="region of interest" description="Disordered" evidence="1">
    <location>
        <begin position="17"/>
        <end position="114"/>
    </location>
</feature>
<keyword evidence="3" id="KW-1185">Reference proteome</keyword>
<feature type="compositionally biased region" description="Polar residues" evidence="1">
    <location>
        <begin position="30"/>
        <end position="57"/>
    </location>
</feature>
<comment type="caution">
    <text evidence="2">The sequence shown here is derived from an EMBL/GenBank/DDBJ whole genome shotgun (WGS) entry which is preliminary data.</text>
</comment>
<organism evidence="2 3">
    <name type="scientific">Phytophthora megakarya</name>
    <dbReference type="NCBI Taxonomy" id="4795"/>
    <lineage>
        <taxon>Eukaryota</taxon>
        <taxon>Sar</taxon>
        <taxon>Stramenopiles</taxon>
        <taxon>Oomycota</taxon>
        <taxon>Peronosporomycetes</taxon>
        <taxon>Peronosporales</taxon>
        <taxon>Peronosporaceae</taxon>
        <taxon>Phytophthora</taxon>
    </lineage>
</organism>
<name>A0A225V8F7_9STRA</name>
<reference evidence="3" key="1">
    <citation type="submission" date="2017-03" db="EMBL/GenBank/DDBJ databases">
        <title>Phytopthora megakarya and P. palmivora, two closely related causual agents of cacao black pod achieved similar genome size and gene model numbers by different mechanisms.</title>
        <authorList>
            <person name="Ali S."/>
            <person name="Shao J."/>
            <person name="Larry D.J."/>
            <person name="Kronmiller B."/>
            <person name="Shen D."/>
            <person name="Strem M.D."/>
            <person name="Melnick R.L."/>
            <person name="Guiltinan M.J."/>
            <person name="Tyler B.M."/>
            <person name="Meinhardt L.W."/>
            <person name="Bailey B.A."/>
        </authorList>
    </citation>
    <scope>NUCLEOTIDE SEQUENCE [LARGE SCALE GENOMIC DNA]</scope>
    <source>
        <strain evidence="3">zdho120</strain>
    </source>
</reference>
<feature type="compositionally biased region" description="Polar residues" evidence="1">
    <location>
        <begin position="104"/>
        <end position="114"/>
    </location>
</feature>
<evidence type="ECO:0000313" key="3">
    <source>
        <dbReference type="Proteomes" id="UP000198211"/>
    </source>
</evidence>
<proteinExistence type="predicted"/>
<feature type="compositionally biased region" description="Basic and acidic residues" evidence="1">
    <location>
        <begin position="88"/>
        <end position="97"/>
    </location>
</feature>
<evidence type="ECO:0000256" key="1">
    <source>
        <dbReference type="SAM" id="MobiDB-lite"/>
    </source>
</evidence>
<accession>A0A225V8F7</accession>
<dbReference type="EMBL" id="NBNE01006881">
    <property type="protein sequence ID" value="OWZ01404.1"/>
    <property type="molecule type" value="Genomic_DNA"/>
</dbReference>
<gene>
    <name evidence="2" type="ORF">PHMEG_00027218</name>
</gene>